<dbReference type="AlphaFoldDB" id="A0A7Y9J588"/>
<evidence type="ECO:0000256" key="1">
    <source>
        <dbReference type="ARBA" id="ARBA00023002"/>
    </source>
</evidence>
<keyword evidence="2" id="KW-0503">Monooxygenase</keyword>
<protein>
    <submittedName>
        <fullName evidence="4">2-polyprenyl-6-methoxyphenol hydroxylase-like FAD-dependent oxidoreductase</fullName>
    </submittedName>
</protein>
<evidence type="ECO:0000256" key="2">
    <source>
        <dbReference type="ARBA" id="ARBA00023033"/>
    </source>
</evidence>
<accession>A0A7Y9J588</accession>
<evidence type="ECO:0000313" key="5">
    <source>
        <dbReference type="Proteomes" id="UP000535890"/>
    </source>
</evidence>
<sequence>MGRSAVVVGGGIGGLAAARGLILAGWDVEVRERLDDGAGDGSASRLGGGISIWPNALRALDVLGLGDTVRDEGLVQAAGGIRDRRGRWLVRSDNRRMIARHGDGITVLPRARLLGILREALPPDVVRSSSPVERPAEIDADLVVGADGIGSVVRRVVVPHARPRGTGTVAWRLAAQVAEPPDEGGETWGDGCYAGVAPLRDGRVNLWAVVRDDEPAATDLDALRRRLADFHAPIPELLDAVDPGSAHVTELAWLPPLQTFVRGRHLLLGDAAHAMTPNLGQGGCLALEDAAVLSRYADDPAGYDRLRRPRTARLTRRARLAGLVAGLSGAIPTAGRDALGRLVPAAVTVRALDGVLGWTPPGVSAARRRATP</sequence>
<dbReference type="Pfam" id="PF01494">
    <property type="entry name" value="FAD_binding_3"/>
    <property type="match status" value="1"/>
</dbReference>
<dbReference type="GO" id="GO:0071949">
    <property type="term" value="F:FAD binding"/>
    <property type="evidence" value="ECO:0007669"/>
    <property type="project" value="InterPro"/>
</dbReference>
<evidence type="ECO:0000313" key="4">
    <source>
        <dbReference type="EMBL" id="NYD35454.1"/>
    </source>
</evidence>
<keyword evidence="1" id="KW-0560">Oxidoreductase</keyword>
<dbReference type="PANTHER" id="PTHR13789">
    <property type="entry name" value="MONOOXYGENASE"/>
    <property type="match status" value="1"/>
</dbReference>
<dbReference type="PRINTS" id="PR00420">
    <property type="entry name" value="RNGMNOXGNASE"/>
</dbReference>
<dbReference type="InterPro" id="IPR050493">
    <property type="entry name" value="FAD-dep_Monooxygenase_BioMet"/>
</dbReference>
<dbReference type="PANTHER" id="PTHR13789:SF309">
    <property type="entry name" value="PUTATIVE (AFU_ORTHOLOGUE AFUA_6G14510)-RELATED"/>
    <property type="match status" value="1"/>
</dbReference>
<evidence type="ECO:0000259" key="3">
    <source>
        <dbReference type="Pfam" id="PF01494"/>
    </source>
</evidence>
<name>A0A7Y9J588_9PSEU</name>
<proteinExistence type="predicted"/>
<dbReference type="Gene3D" id="3.50.50.60">
    <property type="entry name" value="FAD/NAD(P)-binding domain"/>
    <property type="match status" value="1"/>
</dbReference>
<organism evidence="4 5">
    <name type="scientific">Actinomycetospora corticicola</name>
    <dbReference type="NCBI Taxonomy" id="663602"/>
    <lineage>
        <taxon>Bacteria</taxon>
        <taxon>Bacillati</taxon>
        <taxon>Actinomycetota</taxon>
        <taxon>Actinomycetes</taxon>
        <taxon>Pseudonocardiales</taxon>
        <taxon>Pseudonocardiaceae</taxon>
        <taxon>Actinomycetospora</taxon>
    </lineage>
</organism>
<dbReference type="RefSeq" id="WP_179793288.1">
    <property type="nucleotide sequence ID" value="NZ_BAABHP010000004.1"/>
</dbReference>
<dbReference type="SUPFAM" id="SSF51905">
    <property type="entry name" value="FAD/NAD(P)-binding domain"/>
    <property type="match status" value="1"/>
</dbReference>
<comment type="caution">
    <text evidence="4">The sequence shown here is derived from an EMBL/GenBank/DDBJ whole genome shotgun (WGS) entry which is preliminary data.</text>
</comment>
<dbReference type="EMBL" id="JACCBN010000001">
    <property type="protein sequence ID" value="NYD35454.1"/>
    <property type="molecule type" value="Genomic_DNA"/>
</dbReference>
<dbReference type="GO" id="GO:0004497">
    <property type="term" value="F:monooxygenase activity"/>
    <property type="evidence" value="ECO:0007669"/>
    <property type="project" value="UniProtKB-KW"/>
</dbReference>
<keyword evidence="5" id="KW-1185">Reference proteome</keyword>
<feature type="domain" description="FAD-binding" evidence="3">
    <location>
        <begin position="136"/>
        <end position="294"/>
    </location>
</feature>
<gene>
    <name evidence="4" type="ORF">BJ983_001556</name>
</gene>
<dbReference type="InterPro" id="IPR036188">
    <property type="entry name" value="FAD/NAD-bd_sf"/>
</dbReference>
<dbReference type="InterPro" id="IPR002938">
    <property type="entry name" value="FAD-bd"/>
</dbReference>
<dbReference type="Proteomes" id="UP000535890">
    <property type="component" value="Unassembled WGS sequence"/>
</dbReference>
<reference evidence="4 5" key="1">
    <citation type="submission" date="2020-07" db="EMBL/GenBank/DDBJ databases">
        <title>Sequencing the genomes of 1000 actinobacteria strains.</title>
        <authorList>
            <person name="Klenk H.-P."/>
        </authorList>
    </citation>
    <scope>NUCLEOTIDE SEQUENCE [LARGE SCALE GENOMIC DNA]</scope>
    <source>
        <strain evidence="4 5">DSM 45772</strain>
    </source>
</reference>